<dbReference type="GO" id="GO:0006457">
    <property type="term" value="P:protein folding"/>
    <property type="evidence" value="ECO:0007669"/>
    <property type="project" value="InterPro"/>
</dbReference>
<dbReference type="Proteomes" id="UP001515480">
    <property type="component" value="Unassembled WGS sequence"/>
</dbReference>
<evidence type="ECO:0000256" key="8">
    <source>
        <dbReference type="RuleBase" id="RU004478"/>
    </source>
</evidence>
<evidence type="ECO:0000256" key="11">
    <source>
        <dbReference type="SAM" id="SignalP"/>
    </source>
</evidence>
<dbReference type="EMBL" id="JBGBPQ010000001">
    <property type="protein sequence ID" value="KAL1529628.1"/>
    <property type="molecule type" value="Genomic_DNA"/>
</dbReference>
<dbReference type="InterPro" id="IPR009012">
    <property type="entry name" value="GrpE_head"/>
</dbReference>
<dbReference type="InterPro" id="IPR013805">
    <property type="entry name" value="GrpE_CC"/>
</dbReference>
<evidence type="ECO:0000256" key="5">
    <source>
        <dbReference type="ARBA" id="ARBA00023016"/>
    </source>
</evidence>
<dbReference type="CDD" id="cd00446">
    <property type="entry name" value="GrpE"/>
    <property type="match status" value="1"/>
</dbReference>
<keyword evidence="11" id="KW-0732">Signal</keyword>
<name>A0AB34K8Q6_PRYPA</name>
<comment type="subcellular location">
    <subcellularLocation>
        <location evidence="1">Cytoplasm</location>
    </subcellularLocation>
    <subcellularLocation>
        <location evidence="7">Mitochondrion matrix</location>
    </subcellularLocation>
</comment>
<dbReference type="GO" id="GO:0042803">
    <property type="term" value="F:protein homodimerization activity"/>
    <property type="evidence" value="ECO:0007669"/>
    <property type="project" value="InterPro"/>
</dbReference>
<dbReference type="AlphaFoldDB" id="A0AB34K8Q6"/>
<comment type="subunit">
    <text evidence="3">Homodimer.</text>
</comment>
<keyword evidence="4" id="KW-0963">Cytoplasm</keyword>
<dbReference type="PANTHER" id="PTHR21237">
    <property type="entry name" value="GRPE PROTEIN"/>
    <property type="match status" value="1"/>
</dbReference>
<organism evidence="12 13">
    <name type="scientific">Prymnesium parvum</name>
    <name type="common">Toxic golden alga</name>
    <dbReference type="NCBI Taxonomy" id="97485"/>
    <lineage>
        <taxon>Eukaryota</taxon>
        <taxon>Haptista</taxon>
        <taxon>Haptophyta</taxon>
        <taxon>Prymnesiophyceae</taxon>
        <taxon>Prymnesiales</taxon>
        <taxon>Prymnesiaceae</taxon>
        <taxon>Prymnesium</taxon>
    </lineage>
</organism>
<sequence length="259" mass="28365">MARRAAALALLFCASCCCYTLVGRAPHPAVTSAAPLLRSTRQFPRMAEAEEPAAEGAPPEPSAESSAAPPPPPKDAASDEGDDLLSSPAFLKQKLKVLEKELAEVAEKTVEAKERAAEARAEFSQKRTRLQTDFDNFRARHYNQTIDAQVDARIKLLSAFLPVLDNFDRARDSISPNGEEEEAVNAEYQAMHAMLMKALEELEVTKIPTVGEEFDYNLHNAIQQVPSEEYEEGIVCSELQPGYLCKGKLLRAAYVAVSA</sequence>
<dbReference type="PROSITE" id="PS01071">
    <property type="entry name" value="GRPE"/>
    <property type="match status" value="1"/>
</dbReference>
<evidence type="ECO:0000256" key="9">
    <source>
        <dbReference type="SAM" id="Coils"/>
    </source>
</evidence>
<reference evidence="12 13" key="1">
    <citation type="journal article" date="2024" name="Science">
        <title>Giant polyketide synthase enzymes in the biosynthesis of giant marine polyether toxins.</title>
        <authorList>
            <person name="Fallon T.R."/>
            <person name="Shende V.V."/>
            <person name="Wierzbicki I.H."/>
            <person name="Pendleton A.L."/>
            <person name="Watervoot N.F."/>
            <person name="Auber R.P."/>
            <person name="Gonzalez D.J."/>
            <person name="Wisecaver J.H."/>
            <person name="Moore B.S."/>
        </authorList>
    </citation>
    <scope>NUCLEOTIDE SEQUENCE [LARGE SCALE GENOMIC DNA]</scope>
    <source>
        <strain evidence="12 13">12B1</strain>
    </source>
</reference>
<feature type="compositionally biased region" description="Low complexity" evidence="10">
    <location>
        <begin position="54"/>
        <end position="67"/>
    </location>
</feature>
<dbReference type="GO" id="GO:0005759">
    <property type="term" value="C:mitochondrial matrix"/>
    <property type="evidence" value="ECO:0007669"/>
    <property type="project" value="UniProtKB-SubCell"/>
</dbReference>
<dbReference type="HAMAP" id="MF_01151">
    <property type="entry name" value="GrpE"/>
    <property type="match status" value="1"/>
</dbReference>
<accession>A0AB34K8Q6</accession>
<gene>
    <name evidence="12" type="ORF">AB1Y20_000570</name>
</gene>
<dbReference type="Pfam" id="PF01025">
    <property type="entry name" value="GrpE"/>
    <property type="match status" value="1"/>
</dbReference>
<evidence type="ECO:0000313" key="12">
    <source>
        <dbReference type="EMBL" id="KAL1529628.1"/>
    </source>
</evidence>
<feature type="coiled-coil region" evidence="9">
    <location>
        <begin position="95"/>
        <end position="122"/>
    </location>
</feature>
<dbReference type="GO" id="GO:0000774">
    <property type="term" value="F:adenyl-nucleotide exchange factor activity"/>
    <property type="evidence" value="ECO:0007669"/>
    <property type="project" value="InterPro"/>
</dbReference>
<keyword evidence="7" id="KW-0496">Mitochondrion</keyword>
<evidence type="ECO:0000256" key="4">
    <source>
        <dbReference type="ARBA" id="ARBA00022490"/>
    </source>
</evidence>
<evidence type="ECO:0000256" key="2">
    <source>
        <dbReference type="ARBA" id="ARBA00009054"/>
    </source>
</evidence>
<proteinExistence type="inferred from homology"/>
<feature type="chain" id="PRO_5044286895" description="GrpE protein homolog" evidence="11">
    <location>
        <begin position="19"/>
        <end position="259"/>
    </location>
</feature>
<comment type="caution">
    <text evidence="12">The sequence shown here is derived from an EMBL/GenBank/DDBJ whole genome shotgun (WGS) entry which is preliminary data.</text>
</comment>
<feature type="signal peptide" evidence="11">
    <location>
        <begin position="1"/>
        <end position="18"/>
    </location>
</feature>
<dbReference type="Gene3D" id="3.90.20.20">
    <property type="match status" value="1"/>
</dbReference>
<evidence type="ECO:0000256" key="6">
    <source>
        <dbReference type="ARBA" id="ARBA00023186"/>
    </source>
</evidence>
<keyword evidence="6 7" id="KW-0143">Chaperone</keyword>
<evidence type="ECO:0000256" key="1">
    <source>
        <dbReference type="ARBA" id="ARBA00004496"/>
    </source>
</evidence>
<dbReference type="FunFam" id="2.30.22.10:FF:000001">
    <property type="entry name" value="Protein GrpE"/>
    <property type="match status" value="1"/>
</dbReference>
<evidence type="ECO:0000256" key="3">
    <source>
        <dbReference type="ARBA" id="ARBA00011738"/>
    </source>
</evidence>
<dbReference type="SUPFAM" id="SSF51064">
    <property type="entry name" value="Head domain of nucleotide exchange factor GrpE"/>
    <property type="match status" value="1"/>
</dbReference>
<dbReference type="GO" id="GO:0051087">
    <property type="term" value="F:protein-folding chaperone binding"/>
    <property type="evidence" value="ECO:0007669"/>
    <property type="project" value="InterPro"/>
</dbReference>
<evidence type="ECO:0000256" key="10">
    <source>
        <dbReference type="SAM" id="MobiDB-lite"/>
    </source>
</evidence>
<evidence type="ECO:0000256" key="7">
    <source>
        <dbReference type="RuleBase" id="RU000640"/>
    </source>
</evidence>
<evidence type="ECO:0000313" key="13">
    <source>
        <dbReference type="Proteomes" id="UP001515480"/>
    </source>
</evidence>
<dbReference type="PANTHER" id="PTHR21237:SF40">
    <property type="entry name" value="CELL CYCLE AND APOPTOSIS REGULATOR PROTEIN 2"/>
    <property type="match status" value="1"/>
</dbReference>
<feature type="region of interest" description="Disordered" evidence="10">
    <location>
        <begin position="46"/>
        <end position="83"/>
    </location>
</feature>
<dbReference type="SUPFAM" id="SSF58014">
    <property type="entry name" value="Coiled-coil domain of nucleotide exchange factor GrpE"/>
    <property type="match status" value="1"/>
</dbReference>
<comment type="similarity">
    <text evidence="2 8">Belongs to the GrpE family.</text>
</comment>
<dbReference type="Gene3D" id="2.30.22.10">
    <property type="entry name" value="Head domain of nucleotide exchange factor GrpE"/>
    <property type="match status" value="1"/>
</dbReference>
<keyword evidence="5" id="KW-0346">Stress response</keyword>
<dbReference type="InterPro" id="IPR000740">
    <property type="entry name" value="GrpE"/>
</dbReference>
<dbReference type="GO" id="GO:0051082">
    <property type="term" value="F:unfolded protein binding"/>
    <property type="evidence" value="ECO:0007669"/>
    <property type="project" value="TreeGrafter"/>
</dbReference>
<dbReference type="PRINTS" id="PR00773">
    <property type="entry name" value="GRPEPROTEIN"/>
</dbReference>
<protein>
    <recommendedName>
        <fullName evidence="7">GrpE protein homolog</fullName>
    </recommendedName>
</protein>
<comment type="function">
    <text evidence="7">Essential component of the PAM complex, a complex required for the translocation of transit peptide-containing proteins from the inner membrane into the mitochondrial matrix in an ATP-dependent manner.</text>
</comment>
<keyword evidence="9" id="KW-0175">Coiled coil</keyword>
<keyword evidence="13" id="KW-1185">Reference proteome</keyword>